<organism evidence="1 2">
    <name type="scientific">Asparagus officinalis</name>
    <name type="common">Garden asparagus</name>
    <dbReference type="NCBI Taxonomy" id="4686"/>
    <lineage>
        <taxon>Eukaryota</taxon>
        <taxon>Viridiplantae</taxon>
        <taxon>Streptophyta</taxon>
        <taxon>Embryophyta</taxon>
        <taxon>Tracheophyta</taxon>
        <taxon>Spermatophyta</taxon>
        <taxon>Magnoliopsida</taxon>
        <taxon>Liliopsida</taxon>
        <taxon>Asparagales</taxon>
        <taxon>Asparagaceae</taxon>
        <taxon>Asparagoideae</taxon>
        <taxon>Asparagus</taxon>
    </lineage>
</organism>
<dbReference type="AlphaFoldDB" id="A0A5P1E6H9"/>
<dbReference type="EMBL" id="CM007389">
    <property type="protein sequence ID" value="ONK58158.1"/>
    <property type="molecule type" value="Genomic_DNA"/>
</dbReference>
<dbReference type="PANTHER" id="PTHR47911:SF1">
    <property type="entry name" value="OS06G0664400 PROTEIN"/>
    <property type="match status" value="1"/>
</dbReference>
<evidence type="ECO:0000313" key="1">
    <source>
        <dbReference type="EMBL" id="ONK58158.1"/>
    </source>
</evidence>
<proteinExistence type="predicted"/>
<sequence>MLMLQQWHVDLGGQVGTRYSYRTWLPPVEVSDKGSALVQEIIKELMERLPHMKEFMDMYCGPDRVTAKQQIQELDRVAKTLQENIPSSVKRFTYRAVLSLQVFFFFQLSLVSCKSYNVSRSFTSSFLFFST</sequence>
<reference evidence="2" key="1">
    <citation type="journal article" date="2017" name="Nat. Commun.">
        <title>The asparagus genome sheds light on the origin and evolution of a young Y chromosome.</title>
        <authorList>
            <person name="Harkess A."/>
            <person name="Zhou J."/>
            <person name="Xu C."/>
            <person name="Bowers J.E."/>
            <person name="Van der Hulst R."/>
            <person name="Ayyampalayam S."/>
            <person name="Mercati F."/>
            <person name="Riccardi P."/>
            <person name="McKain M.R."/>
            <person name="Kakrana A."/>
            <person name="Tang H."/>
            <person name="Ray J."/>
            <person name="Groenendijk J."/>
            <person name="Arikit S."/>
            <person name="Mathioni S.M."/>
            <person name="Nakano M."/>
            <person name="Shan H."/>
            <person name="Telgmann-Rauber A."/>
            <person name="Kanno A."/>
            <person name="Yue Z."/>
            <person name="Chen H."/>
            <person name="Li W."/>
            <person name="Chen Y."/>
            <person name="Xu X."/>
            <person name="Zhang Y."/>
            <person name="Luo S."/>
            <person name="Chen H."/>
            <person name="Gao J."/>
            <person name="Mao Z."/>
            <person name="Pires J.C."/>
            <person name="Luo M."/>
            <person name="Kudrna D."/>
            <person name="Wing R.A."/>
            <person name="Meyers B.C."/>
            <person name="Yi K."/>
            <person name="Kong H."/>
            <person name="Lavrijsen P."/>
            <person name="Sunseri F."/>
            <person name="Falavigna A."/>
            <person name="Ye Y."/>
            <person name="Leebens-Mack J.H."/>
            <person name="Chen G."/>
        </authorList>
    </citation>
    <scope>NUCLEOTIDE SEQUENCE [LARGE SCALE GENOMIC DNA]</scope>
    <source>
        <strain evidence="2">cv. DH0086</strain>
    </source>
</reference>
<dbReference type="Proteomes" id="UP000243459">
    <property type="component" value="Chromosome 9"/>
</dbReference>
<name>A0A5P1E6H9_ASPOF</name>
<gene>
    <name evidence="1" type="ORF">A4U43_C09F8810</name>
</gene>
<dbReference type="PANTHER" id="PTHR47911">
    <property type="entry name" value="HYDROXYPROLINE-RICH GLYCOPROTEIN-LIKE"/>
    <property type="match status" value="1"/>
</dbReference>
<dbReference type="Gramene" id="ONK58158">
    <property type="protein sequence ID" value="ONK58158"/>
    <property type="gene ID" value="A4U43_C09F8810"/>
</dbReference>
<accession>A0A5P1E6H9</accession>
<keyword evidence="2" id="KW-1185">Reference proteome</keyword>
<evidence type="ECO:0000313" key="2">
    <source>
        <dbReference type="Proteomes" id="UP000243459"/>
    </source>
</evidence>
<protein>
    <submittedName>
        <fullName evidence="1">Uncharacterized protein</fullName>
    </submittedName>
</protein>